<dbReference type="Proteomes" id="UP000092460">
    <property type="component" value="Unassembled WGS sequence"/>
</dbReference>
<keyword evidence="3" id="KW-1185">Reference proteome</keyword>
<reference evidence="3" key="1">
    <citation type="submission" date="2015-01" db="EMBL/GenBank/DDBJ databases">
        <authorList>
            <person name="Aksoy S."/>
            <person name="Warren W."/>
            <person name="Wilson R.K."/>
        </authorList>
    </citation>
    <scope>NUCLEOTIDE SEQUENCE [LARGE SCALE GENOMIC DNA]</scope>
    <source>
        <strain evidence="3">IAEA</strain>
    </source>
</reference>
<keyword evidence="1" id="KW-0175">Coiled coil</keyword>
<reference evidence="2" key="2">
    <citation type="submission" date="2020-05" db="UniProtKB">
        <authorList>
            <consortium name="EnsemblMetazoa"/>
        </authorList>
    </citation>
    <scope>IDENTIFICATION</scope>
    <source>
        <strain evidence="2">IAEA</strain>
    </source>
</reference>
<dbReference type="EMBL" id="JXJN01023738">
    <property type="status" value="NOT_ANNOTATED_CDS"/>
    <property type="molecule type" value="Genomic_DNA"/>
</dbReference>
<protein>
    <submittedName>
        <fullName evidence="2">Uncharacterized protein</fullName>
    </submittedName>
</protein>
<accession>A0A1B0C0S2</accession>
<name>A0A1B0C0S2_9MUSC</name>
<evidence type="ECO:0000313" key="2">
    <source>
        <dbReference type="EnsemblMetazoa" id="GPPI000750-PA"/>
    </source>
</evidence>
<dbReference type="VEuPathDB" id="VectorBase:GPPI000750"/>
<evidence type="ECO:0000313" key="3">
    <source>
        <dbReference type="Proteomes" id="UP000092460"/>
    </source>
</evidence>
<organism evidence="2 3">
    <name type="scientific">Glossina palpalis gambiensis</name>
    <dbReference type="NCBI Taxonomy" id="67801"/>
    <lineage>
        <taxon>Eukaryota</taxon>
        <taxon>Metazoa</taxon>
        <taxon>Ecdysozoa</taxon>
        <taxon>Arthropoda</taxon>
        <taxon>Hexapoda</taxon>
        <taxon>Insecta</taxon>
        <taxon>Pterygota</taxon>
        <taxon>Neoptera</taxon>
        <taxon>Endopterygota</taxon>
        <taxon>Diptera</taxon>
        <taxon>Brachycera</taxon>
        <taxon>Muscomorpha</taxon>
        <taxon>Hippoboscoidea</taxon>
        <taxon>Glossinidae</taxon>
        <taxon>Glossina</taxon>
    </lineage>
</organism>
<evidence type="ECO:0000256" key="1">
    <source>
        <dbReference type="SAM" id="Coils"/>
    </source>
</evidence>
<feature type="coiled-coil region" evidence="1">
    <location>
        <begin position="12"/>
        <end position="39"/>
    </location>
</feature>
<dbReference type="VEuPathDB" id="VectorBase:GPPI046118"/>
<dbReference type="EnsemblMetazoa" id="GPPI046118-RA">
    <property type="protein sequence ID" value="GPPI046118-PA"/>
    <property type="gene ID" value="GPPI046118"/>
</dbReference>
<proteinExistence type="predicted"/>
<dbReference type="EnsemblMetazoa" id="GPPI000750-RA">
    <property type="protein sequence ID" value="GPPI000750-PA"/>
    <property type="gene ID" value="GPPI000750"/>
</dbReference>
<dbReference type="AlphaFoldDB" id="A0A1B0C0S2"/>
<sequence>KKDLITYLIESNQETTSSVEQLRRKLAQLITTEHKAEEIGRVLDLQILQAEPAMTIKSVSTLKVIIPEESLRSVGEKHSIMEQGESEILNNKALTLYRHNNKHRTFWEFLVAVFLKLFLPPRYLGDWMMKYVVELNELPKFLKMTFWP</sequence>
<dbReference type="EMBL" id="JXJN01030968">
    <property type="status" value="NOT_ANNOTATED_CDS"/>
    <property type="molecule type" value="Genomic_DNA"/>
</dbReference>